<evidence type="ECO:0000256" key="2">
    <source>
        <dbReference type="SAM" id="MobiDB-lite"/>
    </source>
</evidence>
<name>A0A8C9S2A6_SCLFO</name>
<dbReference type="InterPro" id="IPR011989">
    <property type="entry name" value="ARM-like"/>
</dbReference>
<feature type="compositionally biased region" description="Basic and acidic residues" evidence="2">
    <location>
        <begin position="165"/>
        <end position="174"/>
    </location>
</feature>
<dbReference type="AlphaFoldDB" id="A0A8C9S2A6"/>
<reference evidence="3" key="2">
    <citation type="submission" date="2025-08" db="UniProtKB">
        <authorList>
            <consortium name="Ensembl"/>
        </authorList>
    </citation>
    <scope>IDENTIFICATION</scope>
</reference>
<dbReference type="InterPro" id="IPR016024">
    <property type="entry name" value="ARM-type_fold"/>
</dbReference>
<sequence length="856" mass="94756">MGVTLLRAQLSSKHPQDANFAFKEPLRWNTTFRVNNFKAEHDSNSDGHPLLQLSCSTISLHNFSQLSNTEHMGNKLDRCCICYSLCFLWVNWSFIQLLVMMEFPCWWDVHSSHIDFHQLPPKKRRNIQGVKEQSLRARAFFNTQTTEFHWQNLVHSEPPSTRKFEHMESVDAKEQGQTQRSYEHQEKNVLEKANKKKAEPSLNWESLRPASPIHCVIIALVIVCSIKTVPQGSPSVEESKKKALFSLSTLNFWGRVERFTDLPSEYWQIQKIVKYLKGGNQTATVIALCSMRDFNLAQESCQLAIRDVGGLEVLINLLDTEEIKCKIGSLKILKEISSNSQIRRAIADLGGLQTMVEILDSSDKDLKSLVAETVANVAKFRRARRTVKQHGGIKRLVELLDCVPDSAALSEQQEKDIEVARCGALALWSCSRSTRNKEAIRRAGGIPLLARLLKSPHENMLIPVVGTLQECASEKSYRIAIQAEGLIEDLVKNLNSGNHELQMHCASAIFKCAEDKKTRDFVRQYEGFQTLVGLLKVSENKQLLAAATGAIWKCSISLENVEKFQEYNALEMLVGLLTDQPEEVLINVVGALGECARNPPNRATVRKCGGIQPLVGLLTGINPALLVNVTRAVGACAVDLENMAIIDNLDGVRLLWSLLKNPNPDVQANAAWAVCPCIKNAKDAREMVRSFVCGLELIVNLLKSTNKEVLASVCAAIANIAKDEENLAVITDHGVVPMLAKLANTADDKLRRHLAEAIAQCCMWGTNRVSFGEAGAVAPLVGYLGSSDASVHQATAEALFQLSKDPNNCITMHENGAVKLLLGMIGSSDEVLQEAAAGCVANIRRLALANEKARYN</sequence>
<feature type="repeat" description="ARM" evidence="1">
    <location>
        <begin position="693"/>
        <end position="735"/>
    </location>
</feature>
<reference evidence="3" key="3">
    <citation type="submission" date="2025-09" db="UniProtKB">
        <authorList>
            <consortium name="Ensembl"/>
        </authorList>
    </citation>
    <scope>IDENTIFICATION</scope>
</reference>
<feature type="region of interest" description="Disordered" evidence="2">
    <location>
        <begin position="165"/>
        <end position="184"/>
    </location>
</feature>
<organism evidence="3 4">
    <name type="scientific">Scleropages formosus</name>
    <name type="common">Asian bonytongue</name>
    <name type="synonym">Osteoglossum formosum</name>
    <dbReference type="NCBI Taxonomy" id="113540"/>
    <lineage>
        <taxon>Eukaryota</taxon>
        <taxon>Metazoa</taxon>
        <taxon>Chordata</taxon>
        <taxon>Craniata</taxon>
        <taxon>Vertebrata</taxon>
        <taxon>Euteleostomi</taxon>
        <taxon>Actinopterygii</taxon>
        <taxon>Neopterygii</taxon>
        <taxon>Teleostei</taxon>
        <taxon>Osteoglossocephala</taxon>
        <taxon>Osteoglossomorpha</taxon>
        <taxon>Osteoglossiformes</taxon>
        <taxon>Osteoglossidae</taxon>
        <taxon>Scleropages</taxon>
    </lineage>
</organism>
<dbReference type="Proteomes" id="UP000694397">
    <property type="component" value="Chromosome 19"/>
</dbReference>
<dbReference type="SUPFAM" id="SSF48371">
    <property type="entry name" value="ARM repeat"/>
    <property type="match status" value="2"/>
</dbReference>
<dbReference type="PANTHER" id="PTHR46241">
    <property type="entry name" value="ARMADILLO REPEAT-CONTAINING PROTEIN 4 ARMC4"/>
    <property type="match status" value="1"/>
</dbReference>
<feature type="repeat" description="ARM" evidence="1">
    <location>
        <begin position="568"/>
        <end position="610"/>
    </location>
</feature>
<protein>
    <submittedName>
        <fullName evidence="3">Outer dynein arm docking complex subunit 2</fullName>
    </submittedName>
</protein>
<dbReference type="GeneTree" id="ENSGT00940000156625"/>
<evidence type="ECO:0000256" key="1">
    <source>
        <dbReference type="PROSITE-ProRule" id="PRU00259"/>
    </source>
</evidence>
<reference evidence="3 4" key="1">
    <citation type="submission" date="2019-04" db="EMBL/GenBank/DDBJ databases">
        <authorList>
            <consortium name="Wellcome Sanger Institute Data Sharing"/>
        </authorList>
    </citation>
    <scope>NUCLEOTIDE SEQUENCE [LARGE SCALE GENOMIC DNA]</scope>
</reference>
<dbReference type="PANTHER" id="PTHR46241:SF1">
    <property type="entry name" value="OUTER DYNEIN ARM-DOCKING COMPLEX SUBUNIT 2"/>
    <property type="match status" value="1"/>
</dbReference>
<dbReference type="Pfam" id="PF00514">
    <property type="entry name" value="Arm"/>
    <property type="match status" value="2"/>
</dbReference>
<dbReference type="Gene3D" id="1.25.10.10">
    <property type="entry name" value="Leucine-rich Repeat Variant"/>
    <property type="match status" value="2"/>
</dbReference>
<gene>
    <name evidence="3" type="primary">ODAD2</name>
</gene>
<dbReference type="SMART" id="SM00185">
    <property type="entry name" value="ARM"/>
    <property type="match status" value="12"/>
</dbReference>
<proteinExistence type="predicted"/>
<keyword evidence="4" id="KW-1185">Reference proteome</keyword>
<dbReference type="PROSITE" id="PS50176">
    <property type="entry name" value="ARM_REPEAT"/>
    <property type="match status" value="4"/>
</dbReference>
<evidence type="ECO:0000313" key="4">
    <source>
        <dbReference type="Proteomes" id="UP000694397"/>
    </source>
</evidence>
<dbReference type="InterPro" id="IPR000225">
    <property type="entry name" value="Armadillo"/>
</dbReference>
<evidence type="ECO:0000313" key="3">
    <source>
        <dbReference type="Ensembl" id="ENSSFOP00015027310.2"/>
    </source>
</evidence>
<dbReference type="Ensembl" id="ENSSFOT00015027619.2">
    <property type="protein sequence ID" value="ENSSFOP00015027310.2"/>
    <property type="gene ID" value="ENSSFOG00015017363.2"/>
</dbReference>
<feature type="repeat" description="ARM" evidence="1">
    <location>
        <begin position="350"/>
        <end position="392"/>
    </location>
</feature>
<accession>A0A8C9S2A6</accession>
<feature type="repeat" description="ARM" evidence="1">
    <location>
        <begin position="444"/>
        <end position="486"/>
    </location>
</feature>
<dbReference type="OrthoDB" id="1683831at2759"/>